<dbReference type="EMBL" id="MW046572">
    <property type="protein sequence ID" value="QVW56830.1"/>
    <property type="molecule type" value="Genomic_DNA"/>
</dbReference>
<feature type="domain" description="SF3 helicase" evidence="5">
    <location>
        <begin position="70"/>
        <end position="246"/>
    </location>
</feature>
<dbReference type="GO" id="GO:0043657">
    <property type="term" value="C:host cell"/>
    <property type="evidence" value="ECO:0007669"/>
    <property type="project" value="UniProtKB-SubCell"/>
</dbReference>
<evidence type="ECO:0000259" key="5">
    <source>
        <dbReference type="PROSITE" id="PS51206"/>
    </source>
</evidence>
<dbReference type="PROSITE" id="PS51206">
    <property type="entry name" value="SF3_HELICASE_1"/>
    <property type="match status" value="1"/>
</dbReference>
<evidence type="ECO:0000256" key="2">
    <source>
        <dbReference type="ARBA" id="ARBA00022705"/>
    </source>
</evidence>
<comment type="subcellular location">
    <subcellularLocation>
        <location evidence="1">Host cell</location>
    </subcellularLocation>
</comment>
<name>A0A8E7L629_9VIRU</name>
<dbReference type="GO" id="GO:0006260">
    <property type="term" value="P:DNA replication"/>
    <property type="evidence" value="ECO:0007669"/>
    <property type="project" value="UniProtKB-KW"/>
</dbReference>
<protein>
    <submittedName>
        <fullName evidence="6">Putative nonstructural protein</fullName>
    </submittedName>
</protein>
<accession>A0A8E7L629</accession>
<evidence type="ECO:0000256" key="4">
    <source>
        <dbReference type="ARBA" id="ARBA00022840"/>
    </source>
</evidence>
<sequence>MYIKEFFNNPNVNHIVNNDKFAERDVRNWCSKLNSWTFNDFKLYYEDDKVSPYFNSYNRLSSEVYYSIDESVDIAVKLLKYQFHNISENITIFLTDLYNILDKKVPKLNTLAILADPNAGKNFFFDAVSAFFINYGSIGTANKNNQFAFQEAAHKRIVLWNEPNYESVHVEKLKELLAGDTTRVHVKYQGDAPLQGPPIIILTNENLSIFGMDAFKSRIKLYRWHSCPMLKEYDKKINPLFLIKLLELYFII</sequence>
<dbReference type="GO" id="GO:0019079">
    <property type="term" value="P:viral genome replication"/>
    <property type="evidence" value="ECO:0007669"/>
    <property type="project" value="InterPro"/>
</dbReference>
<dbReference type="InterPro" id="IPR001257">
    <property type="entry name" value="Parvovirus_NS1_helicase"/>
</dbReference>
<dbReference type="Pfam" id="PF01057">
    <property type="entry name" value="Parvo_NS1"/>
    <property type="match status" value="1"/>
</dbReference>
<keyword evidence="4" id="KW-0067">ATP-binding</keyword>
<evidence type="ECO:0000256" key="3">
    <source>
        <dbReference type="ARBA" id="ARBA00022741"/>
    </source>
</evidence>
<evidence type="ECO:0000313" key="6">
    <source>
        <dbReference type="EMBL" id="QVW56830.1"/>
    </source>
</evidence>
<dbReference type="GO" id="GO:0005524">
    <property type="term" value="F:ATP binding"/>
    <property type="evidence" value="ECO:0007669"/>
    <property type="project" value="UniProtKB-KW"/>
</dbReference>
<keyword evidence="3" id="KW-0547">Nucleotide-binding</keyword>
<keyword evidence="2" id="KW-0235">DNA replication</keyword>
<evidence type="ECO:0000256" key="1">
    <source>
        <dbReference type="ARBA" id="ARBA00004340"/>
    </source>
</evidence>
<reference evidence="6" key="1">
    <citation type="submission" date="2020-09" db="EMBL/GenBank/DDBJ databases">
        <title>Parvovirus dark matter in the feces of wild birds.</title>
        <authorList>
            <person name="Dai Z."/>
            <person name="Yang S."/>
            <person name="Zhang W."/>
        </authorList>
    </citation>
    <scope>NUCLEOTIDE SEQUENCE</scope>
    <source>
        <strain evidence="6">Swa134par011</strain>
    </source>
</reference>
<organism evidence="6">
    <name type="scientific">Cecropis daurica parvoviridae sp</name>
    <dbReference type="NCBI Taxonomy" id="2794470"/>
    <lineage>
        <taxon>Viruses</taxon>
        <taxon>Monodnaviria</taxon>
        <taxon>Shotokuvirae</taxon>
        <taxon>Cossaviricota</taxon>
        <taxon>Quintoviricetes</taxon>
        <taxon>Piccovirales</taxon>
        <taxon>Parvoviridae</taxon>
    </lineage>
</organism>
<dbReference type="InterPro" id="IPR014015">
    <property type="entry name" value="Helicase_SF3_DNA-vir"/>
</dbReference>
<proteinExistence type="predicted"/>